<dbReference type="InterPro" id="IPR001998">
    <property type="entry name" value="Xylose_isomerase"/>
</dbReference>
<comment type="caution">
    <text evidence="5">The sequence shown here is derived from an EMBL/GenBank/DDBJ whole genome shotgun (WGS) entry which is preliminary data.</text>
</comment>
<name>A0A292YT82_9BACL</name>
<dbReference type="GO" id="GO:0046872">
    <property type="term" value="F:metal ion binding"/>
    <property type="evidence" value="ECO:0007669"/>
    <property type="project" value="UniProtKB-KW"/>
</dbReference>
<dbReference type="SUPFAM" id="SSF51658">
    <property type="entry name" value="Xylose isomerase-like"/>
    <property type="match status" value="1"/>
</dbReference>
<gene>
    <name evidence="5" type="ORF">EFBL_3380</name>
</gene>
<dbReference type="EMBL" id="BDUF01000109">
    <property type="protein sequence ID" value="GAX91690.1"/>
    <property type="molecule type" value="Genomic_DNA"/>
</dbReference>
<accession>A0A292YT82</accession>
<evidence type="ECO:0000313" key="6">
    <source>
        <dbReference type="Proteomes" id="UP000217785"/>
    </source>
</evidence>
<dbReference type="AlphaFoldDB" id="A0A292YT82"/>
<dbReference type="GO" id="GO:0009045">
    <property type="term" value="F:xylose isomerase activity"/>
    <property type="evidence" value="ECO:0007669"/>
    <property type="project" value="InterPro"/>
</dbReference>
<sequence>MSDQVNPQYRFSFGPWNIHEGADPFGPPVRKPFDFRQKLAFYRELGVAGVQFHDDDIVPDIDHLSYEQVIMLAREVRLMLDDLGMETEMVAPRLWESPSTIDGAFTSNCKAERE</sequence>
<keyword evidence="2" id="KW-0479">Metal-binding</keyword>
<dbReference type="GO" id="GO:0005975">
    <property type="term" value="P:carbohydrate metabolic process"/>
    <property type="evidence" value="ECO:0007669"/>
    <property type="project" value="InterPro"/>
</dbReference>
<evidence type="ECO:0000256" key="4">
    <source>
        <dbReference type="ARBA" id="ARBA00023277"/>
    </source>
</evidence>
<keyword evidence="3 5" id="KW-0413">Isomerase</keyword>
<dbReference type="Proteomes" id="UP000217785">
    <property type="component" value="Unassembled WGS sequence"/>
</dbReference>
<evidence type="ECO:0000313" key="5">
    <source>
        <dbReference type="EMBL" id="GAX91690.1"/>
    </source>
</evidence>
<evidence type="ECO:0000256" key="3">
    <source>
        <dbReference type="ARBA" id="ARBA00023235"/>
    </source>
</evidence>
<organism evidence="5 6">
    <name type="scientific">Effusibacillus lacus</name>
    <dbReference type="NCBI Taxonomy" id="1348429"/>
    <lineage>
        <taxon>Bacteria</taxon>
        <taxon>Bacillati</taxon>
        <taxon>Bacillota</taxon>
        <taxon>Bacilli</taxon>
        <taxon>Bacillales</taxon>
        <taxon>Alicyclobacillaceae</taxon>
        <taxon>Effusibacillus</taxon>
    </lineage>
</organism>
<dbReference type="Gene3D" id="3.20.20.150">
    <property type="entry name" value="Divalent-metal-dependent TIM barrel enzymes"/>
    <property type="match status" value="1"/>
</dbReference>
<evidence type="ECO:0000256" key="1">
    <source>
        <dbReference type="ARBA" id="ARBA00018232"/>
    </source>
</evidence>
<proteinExistence type="predicted"/>
<dbReference type="RefSeq" id="WP_207907565.1">
    <property type="nucleotide sequence ID" value="NZ_BDUF01000109.1"/>
</dbReference>
<reference evidence="6" key="1">
    <citation type="submission" date="2017-07" db="EMBL/GenBank/DDBJ databases">
        <title>Draft genome sequence of Effusibacillus lacus strain skLN1.</title>
        <authorList>
            <person name="Watanabe M."/>
            <person name="Kojima H."/>
            <person name="Fukui M."/>
        </authorList>
    </citation>
    <scope>NUCLEOTIDE SEQUENCE [LARGE SCALE GENOMIC DNA]</scope>
    <source>
        <strain evidence="6">skLN1</strain>
    </source>
</reference>
<keyword evidence="4" id="KW-0119">Carbohydrate metabolism</keyword>
<dbReference type="PROSITE" id="PS51415">
    <property type="entry name" value="XYLOSE_ISOMERASE"/>
    <property type="match status" value="1"/>
</dbReference>
<evidence type="ECO:0000256" key="2">
    <source>
        <dbReference type="ARBA" id="ARBA00022723"/>
    </source>
</evidence>
<dbReference type="InterPro" id="IPR036237">
    <property type="entry name" value="Xyl_isomerase-like_sf"/>
</dbReference>
<protein>
    <recommendedName>
        <fullName evidence="1">Xylose isomerase</fullName>
    </recommendedName>
</protein>
<keyword evidence="6" id="KW-1185">Reference proteome</keyword>